<dbReference type="GO" id="GO:0003677">
    <property type="term" value="F:DNA binding"/>
    <property type="evidence" value="ECO:0007669"/>
    <property type="project" value="TreeGrafter"/>
</dbReference>
<name>A0A182NAE1_9DIPT</name>
<dbReference type="AlphaFoldDB" id="A0A182NAE1"/>
<feature type="region of interest" description="Disordered" evidence="4">
    <location>
        <begin position="19"/>
        <end position="84"/>
    </location>
</feature>
<feature type="compositionally biased region" description="Basic and acidic residues" evidence="4">
    <location>
        <begin position="47"/>
        <end position="82"/>
    </location>
</feature>
<evidence type="ECO:0000313" key="7">
    <source>
        <dbReference type="Proteomes" id="UP000075884"/>
    </source>
</evidence>
<evidence type="ECO:0000256" key="1">
    <source>
        <dbReference type="ARBA" id="ARBA00006461"/>
    </source>
</evidence>
<sequence>MDFGTLLRVAEQNTLEAAAQKSKGRYREKISPPKVVKKKPGSGGEKVLSENIRKFLAKRDEEERQKQQERQQKAQELMSKRDTKAKRKIEKMLKVIKSANKSVLDDATDAQETALATDNTIEQDDYGYSSNVASQFYEQLMDKYKCAPEEPKFKEPEKRTMSKEDMARAKARVKDALIRQKEEENAPRSRKRTAGTSSATAARVGPDPYDPVEEKRRREEKAPVPAAATSSGKDDKKPPGAKGGPPVRRQNAVRPEGFAELLKLAEKKQHEPIVVRKERSRNEPERLMTKREKKEYEERQVFEKMKRLRDRIEEDPTLSEEEKIRKVARLNALRAAGKLPGIAPLPATSNGPSQVTGSVPKKPVATSLPTPAAPVSALPRIPKRTDDAAASSSASSGKQVVPKTPSSSSVPRTKPLAPPPTAQPKHHDSKLPSASSKSSAAAARNGLPDTHKNGIDAAAGSTRDKSKTAASTSVPKTKPASAGVKQQLTRPSPAPTATATSGNSSASGSVKTRQFPPPDMMKRRPAAVAPPARAPAAKKGRRVIDSDSEEYDSEMDDFIDDEDTGEDYSSAIKAIFGYDKSRYRNDQYDDHDDYNMESSYAQQMREEYISKKIGIMEDLEDMRMEEEEKRRKMDKKKKVGGASKPAPSKRK</sequence>
<reference evidence="7" key="1">
    <citation type="submission" date="2013-03" db="EMBL/GenBank/DDBJ databases">
        <title>The Genome Sequence of Anopheles dirus WRAIR2.</title>
        <authorList>
            <consortium name="The Broad Institute Genomics Platform"/>
            <person name="Neafsey D.E."/>
            <person name="Walton C."/>
            <person name="Walker B."/>
            <person name="Young S.K."/>
            <person name="Zeng Q."/>
            <person name="Gargeya S."/>
            <person name="Fitzgerald M."/>
            <person name="Haas B."/>
            <person name="Abouelleil A."/>
            <person name="Allen A.W."/>
            <person name="Alvarado L."/>
            <person name="Arachchi H.M."/>
            <person name="Berlin A.M."/>
            <person name="Chapman S.B."/>
            <person name="Gainer-Dewar J."/>
            <person name="Goldberg J."/>
            <person name="Griggs A."/>
            <person name="Gujja S."/>
            <person name="Hansen M."/>
            <person name="Howarth C."/>
            <person name="Imamovic A."/>
            <person name="Ireland A."/>
            <person name="Larimer J."/>
            <person name="McCowan C."/>
            <person name="Murphy C."/>
            <person name="Pearson M."/>
            <person name="Poon T.W."/>
            <person name="Priest M."/>
            <person name="Roberts A."/>
            <person name="Saif S."/>
            <person name="Shea T."/>
            <person name="Sisk P."/>
            <person name="Sykes S."/>
            <person name="Wortman J."/>
            <person name="Nusbaum C."/>
            <person name="Birren B."/>
        </authorList>
    </citation>
    <scope>NUCLEOTIDE SEQUENCE [LARGE SCALE GENOMIC DNA]</scope>
    <source>
        <strain evidence="7">WRAIR2</strain>
    </source>
</reference>
<feature type="compositionally biased region" description="Low complexity" evidence="4">
    <location>
        <begin position="433"/>
        <end position="443"/>
    </location>
</feature>
<reference evidence="6" key="2">
    <citation type="submission" date="2020-05" db="UniProtKB">
        <authorList>
            <consortium name="EnsemblMetazoa"/>
        </authorList>
    </citation>
    <scope>IDENTIFICATION</scope>
    <source>
        <strain evidence="6">WRAIR2</strain>
    </source>
</reference>
<dbReference type="GO" id="GO:0005730">
    <property type="term" value="C:nucleolus"/>
    <property type="evidence" value="ECO:0007669"/>
    <property type="project" value="TreeGrafter"/>
</dbReference>
<dbReference type="SMART" id="SM00784">
    <property type="entry name" value="SPT2"/>
    <property type="match status" value="1"/>
</dbReference>
<feature type="region of interest" description="Disordered" evidence="4">
    <location>
        <begin position="148"/>
        <end position="259"/>
    </location>
</feature>
<dbReference type="InterPro" id="IPR013256">
    <property type="entry name" value="Chromatin_SPT2"/>
</dbReference>
<feature type="compositionally biased region" description="Basic and acidic residues" evidence="4">
    <location>
        <begin position="148"/>
        <end position="187"/>
    </location>
</feature>
<feature type="compositionally biased region" description="Low complexity" evidence="4">
    <location>
        <begin position="388"/>
        <end position="415"/>
    </location>
</feature>
<dbReference type="PANTHER" id="PTHR22691">
    <property type="entry name" value="YEAST SPT2-RELATED"/>
    <property type="match status" value="1"/>
</dbReference>
<organism evidence="6 7">
    <name type="scientific">Anopheles dirus</name>
    <dbReference type="NCBI Taxonomy" id="7168"/>
    <lineage>
        <taxon>Eukaryota</taxon>
        <taxon>Metazoa</taxon>
        <taxon>Ecdysozoa</taxon>
        <taxon>Arthropoda</taxon>
        <taxon>Hexapoda</taxon>
        <taxon>Insecta</taxon>
        <taxon>Pterygota</taxon>
        <taxon>Neoptera</taxon>
        <taxon>Endopterygota</taxon>
        <taxon>Diptera</taxon>
        <taxon>Nematocera</taxon>
        <taxon>Culicoidea</taxon>
        <taxon>Culicidae</taxon>
        <taxon>Anophelinae</taxon>
        <taxon>Anopheles</taxon>
    </lineage>
</organism>
<dbReference type="Pfam" id="PF22878">
    <property type="entry name" value="SPT2_N"/>
    <property type="match status" value="1"/>
</dbReference>
<dbReference type="EnsemblMetazoa" id="ADIR004617-RA">
    <property type="protein sequence ID" value="ADIR004617-PA"/>
    <property type="gene ID" value="ADIR004617"/>
</dbReference>
<dbReference type="Proteomes" id="UP000075884">
    <property type="component" value="Unassembled WGS sequence"/>
</dbReference>
<feature type="compositionally biased region" description="Acidic residues" evidence="4">
    <location>
        <begin position="546"/>
        <end position="564"/>
    </location>
</feature>
<evidence type="ECO:0000259" key="5">
    <source>
        <dbReference type="Pfam" id="PF22878"/>
    </source>
</evidence>
<feature type="compositionally biased region" description="Low complexity" evidence="4">
    <location>
        <begin position="194"/>
        <end position="203"/>
    </location>
</feature>
<dbReference type="PANTHER" id="PTHR22691:SF8">
    <property type="entry name" value="PROTEIN SPT2 HOMOLOG"/>
    <property type="match status" value="1"/>
</dbReference>
<feature type="region of interest" description="Disordered" evidence="4">
    <location>
        <begin position="624"/>
        <end position="651"/>
    </location>
</feature>
<evidence type="ECO:0000313" key="6">
    <source>
        <dbReference type="EnsemblMetazoa" id="ADIR004617-PA"/>
    </source>
</evidence>
<feature type="compositionally biased region" description="Polar residues" evidence="4">
    <location>
        <begin position="347"/>
        <end position="357"/>
    </location>
</feature>
<dbReference type="GO" id="GO:0006334">
    <property type="term" value="P:nucleosome assembly"/>
    <property type="evidence" value="ECO:0007669"/>
    <property type="project" value="TreeGrafter"/>
</dbReference>
<dbReference type="GO" id="GO:0042393">
    <property type="term" value="F:histone binding"/>
    <property type="evidence" value="ECO:0007669"/>
    <property type="project" value="TreeGrafter"/>
</dbReference>
<dbReference type="VEuPathDB" id="VectorBase:ADIR004617"/>
<feature type="compositionally biased region" description="Basic and acidic residues" evidence="4">
    <location>
        <begin position="212"/>
        <end position="222"/>
    </location>
</feature>
<evidence type="ECO:0000256" key="4">
    <source>
        <dbReference type="SAM" id="MobiDB-lite"/>
    </source>
</evidence>
<comment type="similarity">
    <text evidence="1">Belongs to the SPT2 family.</text>
</comment>
<feature type="region of interest" description="Disordered" evidence="4">
    <location>
        <begin position="273"/>
        <end position="292"/>
    </location>
</feature>
<dbReference type="GO" id="GO:0006360">
    <property type="term" value="P:transcription by RNA polymerase I"/>
    <property type="evidence" value="ECO:0007669"/>
    <property type="project" value="TreeGrafter"/>
</dbReference>
<dbReference type="STRING" id="7168.A0A182NAE1"/>
<keyword evidence="7" id="KW-1185">Reference proteome</keyword>
<protein>
    <recommendedName>
        <fullName evidence="2">Protein SPT2 homolog</fullName>
    </recommendedName>
</protein>
<proteinExistence type="inferred from homology"/>
<feature type="compositionally biased region" description="Low complexity" evidence="4">
    <location>
        <begin position="495"/>
        <end position="509"/>
    </location>
</feature>
<dbReference type="InterPro" id="IPR054552">
    <property type="entry name" value="SPT2_N"/>
</dbReference>
<evidence type="ECO:0000256" key="2">
    <source>
        <dbReference type="ARBA" id="ARBA00013786"/>
    </source>
</evidence>
<feature type="compositionally biased region" description="Low complexity" evidence="4">
    <location>
        <begin position="526"/>
        <end position="535"/>
    </location>
</feature>
<feature type="region of interest" description="Disordered" evidence="4">
    <location>
        <begin position="339"/>
        <end position="564"/>
    </location>
</feature>
<dbReference type="Pfam" id="PF08243">
    <property type="entry name" value="SPT2"/>
    <property type="match status" value="1"/>
</dbReference>
<keyword evidence="3" id="KW-0175">Coiled coil</keyword>
<feature type="domain" description="SPT2 homolog N-terminal" evidence="5">
    <location>
        <begin position="1"/>
        <end position="97"/>
    </location>
</feature>
<evidence type="ECO:0000256" key="3">
    <source>
        <dbReference type="ARBA" id="ARBA00023054"/>
    </source>
</evidence>
<accession>A0A182NAE1</accession>